<gene>
    <name evidence="2" type="ORF">Ahy_A06g026625</name>
</gene>
<dbReference type="Proteomes" id="UP000289738">
    <property type="component" value="Chromosome A06"/>
</dbReference>
<keyword evidence="3" id="KW-1185">Reference proteome</keyword>
<sequence>MPPPPSIPSRFKDPGTRRIRNPRYPSWGRGGNGDRYWGRGACPRPHGDPLPFLIGSESIVVTTVQIGNVGRNIYPRGNLPPPPITTGWPPYGLSPSYTLPLSGFAPSVHFESERHDAKENHEGFENMFQNENNILNRENPHIVPRGQDADELLNVHIPDLAHLAEKVRQVELMKKEKEKHRNEQKLKSKPFTRKEKVAYVTMESSEEELDLKTEIDLAELKKGLPYQKIKDRDVSLCPRCNTVFDAEAATIFKKERMKKELAYRKEQAHQRQPI</sequence>
<reference evidence="2 3" key="1">
    <citation type="submission" date="2019-01" db="EMBL/GenBank/DDBJ databases">
        <title>Sequencing of cultivated peanut Arachis hypogaea provides insights into genome evolution and oil improvement.</title>
        <authorList>
            <person name="Chen X."/>
        </authorList>
    </citation>
    <scope>NUCLEOTIDE SEQUENCE [LARGE SCALE GENOMIC DNA]</scope>
    <source>
        <strain evidence="3">cv. Fuhuasheng</strain>
        <tissue evidence="2">Leaves</tissue>
    </source>
</reference>
<organism evidence="2 3">
    <name type="scientific">Arachis hypogaea</name>
    <name type="common">Peanut</name>
    <dbReference type="NCBI Taxonomy" id="3818"/>
    <lineage>
        <taxon>Eukaryota</taxon>
        <taxon>Viridiplantae</taxon>
        <taxon>Streptophyta</taxon>
        <taxon>Embryophyta</taxon>
        <taxon>Tracheophyta</taxon>
        <taxon>Spermatophyta</taxon>
        <taxon>Magnoliopsida</taxon>
        <taxon>eudicotyledons</taxon>
        <taxon>Gunneridae</taxon>
        <taxon>Pentapetalae</taxon>
        <taxon>rosids</taxon>
        <taxon>fabids</taxon>
        <taxon>Fabales</taxon>
        <taxon>Fabaceae</taxon>
        <taxon>Papilionoideae</taxon>
        <taxon>50 kb inversion clade</taxon>
        <taxon>dalbergioids sensu lato</taxon>
        <taxon>Dalbergieae</taxon>
        <taxon>Pterocarpus clade</taxon>
        <taxon>Arachis</taxon>
    </lineage>
</organism>
<accession>A0A445CL37</accession>
<protein>
    <submittedName>
        <fullName evidence="2">Uncharacterized protein</fullName>
    </submittedName>
</protein>
<dbReference type="AlphaFoldDB" id="A0A445CL37"/>
<feature type="region of interest" description="Disordered" evidence="1">
    <location>
        <begin position="1"/>
        <end position="42"/>
    </location>
</feature>
<evidence type="ECO:0000313" key="2">
    <source>
        <dbReference type="EMBL" id="RYR51651.1"/>
    </source>
</evidence>
<name>A0A445CL37_ARAHY</name>
<comment type="caution">
    <text evidence="2">The sequence shown here is derived from an EMBL/GenBank/DDBJ whole genome shotgun (WGS) entry which is preliminary data.</text>
</comment>
<proteinExistence type="predicted"/>
<evidence type="ECO:0000256" key="1">
    <source>
        <dbReference type="SAM" id="MobiDB-lite"/>
    </source>
</evidence>
<evidence type="ECO:0000313" key="3">
    <source>
        <dbReference type="Proteomes" id="UP000289738"/>
    </source>
</evidence>
<dbReference type="EMBL" id="SDMP01000006">
    <property type="protein sequence ID" value="RYR51651.1"/>
    <property type="molecule type" value="Genomic_DNA"/>
</dbReference>